<keyword evidence="3 9" id="KW-0255">Endonuclease</keyword>
<evidence type="ECO:0000313" key="12">
    <source>
        <dbReference type="EMBL" id="AIG97910.1"/>
    </source>
</evidence>
<dbReference type="EC" id="3.1.-.-" evidence="9"/>
<dbReference type="InterPro" id="IPR029052">
    <property type="entry name" value="Metallo-depent_PP-like"/>
</dbReference>
<evidence type="ECO:0000256" key="4">
    <source>
        <dbReference type="ARBA" id="ARBA00022763"/>
    </source>
</evidence>
<evidence type="ECO:0000256" key="2">
    <source>
        <dbReference type="ARBA" id="ARBA00022723"/>
    </source>
</evidence>
<dbReference type="Proteomes" id="UP000028501">
    <property type="component" value="Chromosome"/>
</dbReference>
<feature type="binding site" evidence="9">
    <location>
        <position position="169"/>
    </location>
    <ligand>
        <name>Mn(2+)</name>
        <dbReference type="ChEBI" id="CHEBI:29035"/>
        <label>2</label>
    </ligand>
</feature>
<dbReference type="Gene3D" id="3.60.21.10">
    <property type="match status" value="1"/>
</dbReference>
<dbReference type="GO" id="GO:0030145">
    <property type="term" value="F:manganese ion binding"/>
    <property type="evidence" value="ECO:0007669"/>
    <property type="project" value="UniProtKB-UniRule"/>
</dbReference>
<organism evidence="12 13">
    <name type="scientific">Archaeoglobus fulgidus DSM 8774</name>
    <dbReference type="NCBI Taxonomy" id="1344584"/>
    <lineage>
        <taxon>Archaea</taxon>
        <taxon>Methanobacteriati</taxon>
        <taxon>Methanobacteriota</taxon>
        <taxon>Archaeoglobi</taxon>
        <taxon>Archaeoglobales</taxon>
        <taxon>Archaeoglobaceae</taxon>
        <taxon>Archaeoglobus</taxon>
    </lineage>
</organism>
<dbReference type="InterPro" id="IPR032885">
    <property type="entry name" value="Mre11_archaea-type"/>
</dbReference>
<sequence length="443" mass="51217">MKFAHIADVHHGYEQYNQPWRAEDFAKAFKVIAEKAVESNADFVVIAGDLFHRSLPSPRTIKEAVETLWMFRKENIPVFAVEGNHDKTSRDISAYHLLESLGLLNVLGLRRNPVRGENVESLRIQNVYLVKGVVDDVEILGDRHRSKWQLEKVLPLLKPESDKSVLVLHQAVKEVVDIDLDMAYELTINDLPEANYYAFGHIHLPKIYEFDGKVIAYPGSVERYDLREASKIVRYRDELVLKDGIRKGFILVKNFRPEFVEIETRELYDVEIEDESVEGLEKKFLEVLGRADKDGIMVAKLKSSDAVDVRRLSEVAAKRVRYAEIRFQRILEEIEEVEIKQESEFFTDFELKLLELLKGEMDEDEVYSLVVEHYLSGGALKQEEDAEERVVEEETEKKGEEQFKGDEEADEAERRAEETEKAKSTKKARKPKTLLDFLGVEEE</sequence>
<evidence type="ECO:0000256" key="10">
    <source>
        <dbReference type="SAM" id="MobiDB-lite"/>
    </source>
</evidence>
<dbReference type="CDD" id="cd00840">
    <property type="entry name" value="MPP_Mre11_N"/>
    <property type="match status" value="1"/>
</dbReference>
<dbReference type="GeneID" id="24794639"/>
<feature type="binding site" evidence="9">
    <location>
        <position position="8"/>
    </location>
    <ligand>
        <name>Mn(2+)</name>
        <dbReference type="ChEBI" id="CHEBI:29035"/>
        <label>1</label>
    </ligand>
</feature>
<feature type="domain" description="Calcineurin-like phosphoesterase" evidence="11">
    <location>
        <begin position="1"/>
        <end position="204"/>
    </location>
</feature>
<keyword evidence="6 9" id="KW-0269">Exonuclease</keyword>
<comment type="function">
    <text evidence="9">Part of the Rad50/Mre11 complex, which is involved in the early steps of DNA double-strand break (DSB) repair. The complex may facilitate opening of the processed DNA ends to aid in the recruitment of HerA and NurA. Mre11 binds to DSB ends and has both double-stranded 3'-5' exonuclease activity and single-stranded endonuclease activity.</text>
</comment>
<evidence type="ECO:0000256" key="9">
    <source>
        <dbReference type="HAMAP-Rule" id="MF_02044"/>
    </source>
</evidence>
<dbReference type="InterPro" id="IPR050535">
    <property type="entry name" value="DNA_Repair-Maintenance_Comp"/>
</dbReference>
<feature type="active site" description="Proton donor" evidence="9">
    <location>
        <position position="85"/>
    </location>
</feature>
<dbReference type="GO" id="GO:0004519">
    <property type="term" value="F:endonuclease activity"/>
    <property type="evidence" value="ECO:0007669"/>
    <property type="project" value="UniProtKB-UniRule"/>
</dbReference>
<dbReference type="GO" id="GO:0045027">
    <property type="term" value="F:DNA end binding"/>
    <property type="evidence" value="ECO:0007669"/>
    <property type="project" value="UniProtKB-UniRule"/>
</dbReference>
<evidence type="ECO:0000313" key="13">
    <source>
        <dbReference type="Proteomes" id="UP000028501"/>
    </source>
</evidence>
<reference evidence="12 13" key="1">
    <citation type="submission" date="2013-07" db="EMBL/GenBank/DDBJ databases">
        <title>Genome of Archaeoglobus fulgidus.</title>
        <authorList>
            <person name="Fiebig A."/>
            <person name="Birkeland N.-K."/>
        </authorList>
    </citation>
    <scope>NUCLEOTIDE SEQUENCE [LARGE SCALE GENOMIC DNA]</scope>
    <source>
        <strain evidence="12 13">DSM 8774</strain>
    </source>
</reference>
<dbReference type="EMBL" id="CP006577">
    <property type="protein sequence ID" value="AIG97910.1"/>
    <property type="molecule type" value="Genomic_DNA"/>
</dbReference>
<evidence type="ECO:0000256" key="8">
    <source>
        <dbReference type="ARBA" id="ARBA00023211"/>
    </source>
</evidence>
<dbReference type="RefSeq" id="WP_048095494.1">
    <property type="nucleotide sequence ID" value="NZ_CP006577.1"/>
</dbReference>
<feature type="compositionally biased region" description="Acidic residues" evidence="10">
    <location>
        <begin position="384"/>
        <end position="394"/>
    </location>
</feature>
<feature type="binding site" evidence="9">
    <location>
        <position position="49"/>
    </location>
    <ligand>
        <name>Mn(2+)</name>
        <dbReference type="ChEBI" id="CHEBI:29035"/>
        <label>1</label>
    </ligand>
</feature>
<evidence type="ECO:0000256" key="3">
    <source>
        <dbReference type="ARBA" id="ARBA00022759"/>
    </source>
</evidence>
<feature type="binding site" evidence="9">
    <location>
        <position position="84"/>
    </location>
    <ligand>
        <name>Mn(2+)</name>
        <dbReference type="ChEBI" id="CHEBI:29035"/>
        <label>2</label>
    </ligand>
</feature>
<dbReference type="KEGG" id="afg:AFULGI_00011270"/>
<dbReference type="PANTHER" id="PTHR30337">
    <property type="entry name" value="COMPONENT OF ATP-DEPENDENT DSDNA EXONUCLEASE"/>
    <property type="match status" value="1"/>
</dbReference>
<evidence type="ECO:0000259" key="11">
    <source>
        <dbReference type="Pfam" id="PF00149"/>
    </source>
</evidence>
<evidence type="ECO:0000256" key="5">
    <source>
        <dbReference type="ARBA" id="ARBA00022801"/>
    </source>
</evidence>
<accession>A0A075WBW3</accession>
<gene>
    <name evidence="9" type="primary">mre11</name>
    <name evidence="12" type="ORF">AFULGI_00011270</name>
</gene>
<dbReference type="GO" id="GO:0008408">
    <property type="term" value="F:3'-5' exonuclease activity"/>
    <property type="evidence" value="ECO:0007669"/>
    <property type="project" value="UniProtKB-UniRule"/>
</dbReference>
<dbReference type="HOGENOM" id="CLU_026621_5_1_2"/>
<name>A0A075WBW3_ARCFL</name>
<dbReference type="InterPro" id="IPR004843">
    <property type="entry name" value="Calcineurin-like_PHP"/>
</dbReference>
<comment type="similarity">
    <text evidence="9">Belongs to the MRE11/RAD32 family.</text>
</comment>
<feature type="region of interest" description="Disordered" evidence="10">
    <location>
        <begin position="382"/>
        <end position="429"/>
    </location>
</feature>
<keyword evidence="1 9" id="KW-0540">Nuclease</keyword>
<keyword evidence="5 9" id="KW-0378">Hydrolase</keyword>
<feature type="binding site" evidence="9">
    <location>
        <position position="10"/>
    </location>
    <ligand>
        <name>Mn(2+)</name>
        <dbReference type="ChEBI" id="CHEBI:29035"/>
        <label>1</label>
    </ligand>
</feature>
<dbReference type="PANTHER" id="PTHR30337:SF0">
    <property type="entry name" value="NUCLEASE SBCCD SUBUNIT D"/>
    <property type="match status" value="1"/>
</dbReference>
<protein>
    <recommendedName>
        <fullName evidence="9">DNA double-strand break repair protein Mre11</fullName>
        <ecNumber evidence="9">3.1.-.-</ecNumber>
    </recommendedName>
</protein>
<feature type="binding site" evidence="9">
    <location>
        <position position="49"/>
    </location>
    <ligand>
        <name>Mn(2+)</name>
        <dbReference type="ChEBI" id="CHEBI:29035"/>
        <label>2</label>
    </ligand>
</feature>
<comment type="subunit">
    <text evidence="9">Homodimer. Forms a heterotetramer composed of two Mre11 subunits and two Rad50 subunits.</text>
</comment>
<feature type="compositionally biased region" description="Basic and acidic residues" evidence="10">
    <location>
        <begin position="395"/>
        <end position="423"/>
    </location>
</feature>
<dbReference type="Pfam" id="PF00149">
    <property type="entry name" value="Metallophos"/>
    <property type="match status" value="1"/>
</dbReference>
<keyword evidence="4 9" id="KW-0227">DNA damage</keyword>
<evidence type="ECO:0000256" key="7">
    <source>
        <dbReference type="ARBA" id="ARBA00023204"/>
    </source>
</evidence>
<keyword evidence="2 9" id="KW-0479">Metal-binding</keyword>
<feature type="binding site" evidence="9">
    <location>
        <position position="201"/>
    </location>
    <ligand>
        <name>Mn(2+)</name>
        <dbReference type="ChEBI" id="CHEBI:29035"/>
        <label>2</label>
    </ligand>
</feature>
<dbReference type="SUPFAM" id="SSF56300">
    <property type="entry name" value="Metallo-dependent phosphatases"/>
    <property type="match status" value="1"/>
</dbReference>
<feature type="binding site" evidence="9">
    <location>
        <position position="203"/>
    </location>
    <ligand>
        <name>Mn(2+)</name>
        <dbReference type="ChEBI" id="CHEBI:29035"/>
        <label>1</label>
    </ligand>
</feature>
<dbReference type="GO" id="GO:0000403">
    <property type="term" value="F:Y-form DNA binding"/>
    <property type="evidence" value="ECO:0007669"/>
    <property type="project" value="UniProtKB-UniRule"/>
</dbReference>
<evidence type="ECO:0000256" key="6">
    <source>
        <dbReference type="ARBA" id="ARBA00022839"/>
    </source>
</evidence>
<comment type="activity regulation">
    <text evidence="9">Nuclease activity is regulated by Rad50.</text>
</comment>
<dbReference type="InterPro" id="IPR041796">
    <property type="entry name" value="Mre11_N"/>
</dbReference>
<comment type="cofactor">
    <cofactor evidence="9">
        <name>Mn(2+)</name>
        <dbReference type="ChEBI" id="CHEBI:29035"/>
    </cofactor>
    <text evidence="9">Binds 2 manganese ions per subunit.</text>
</comment>
<keyword evidence="8 9" id="KW-0464">Manganese</keyword>
<proteinExistence type="inferred from homology"/>
<evidence type="ECO:0000256" key="1">
    <source>
        <dbReference type="ARBA" id="ARBA00022722"/>
    </source>
</evidence>
<dbReference type="GO" id="GO:0006302">
    <property type="term" value="P:double-strand break repair"/>
    <property type="evidence" value="ECO:0007669"/>
    <property type="project" value="UniProtKB-UniRule"/>
</dbReference>
<dbReference type="HAMAP" id="MF_02044">
    <property type="entry name" value="Mre11"/>
    <property type="match status" value="1"/>
</dbReference>
<keyword evidence="7 9" id="KW-0234">DNA repair</keyword>
<dbReference type="AlphaFoldDB" id="A0A075WBW3"/>